<proteinExistence type="predicted"/>
<name>A0AAV4NJX4_9ARAC</name>
<evidence type="ECO:0000313" key="2">
    <source>
        <dbReference type="Proteomes" id="UP001054837"/>
    </source>
</evidence>
<dbReference type="AlphaFoldDB" id="A0AAV4NJX4"/>
<gene>
    <name evidence="1" type="ORF">CDAR_94081</name>
</gene>
<dbReference type="Proteomes" id="UP001054837">
    <property type="component" value="Unassembled WGS sequence"/>
</dbReference>
<comment type="caution">
    <text evidence="1">The sequence shown here is derived from an EMBL/GenBank/DDBJ whole genome shotgun (WGS) entry which is preliminary data.</text>
</comment>
<protein>
    <submittedName>
        <fullName evidence="1">Uncharacterized protein</fullName>
    </submittedName>
</protein>
<sequence length="126" mass="14253">MKTEFPVIALPRVADFVPSRLRGDASAASRSNCPDAAFVFPTRKSRRRFLPRKRAEKRVHFFPSVRADGGTVISRAHKFGWNVLLPSFSNNNVLLLFPRDAEESSLRAPIFTTSRNLSNGRSFSFR</sequence>
<dbReference type="EMBL" id="BPLQ01001757">
    <property type="protein sequence ID" value="GIX85112.1"/>
    <property type="molecule type" value="Genomic_DNA"/>
</dbReference>
<accession>A0AAV4NJX4</accession>
<reference evidence="1 2" key="1">
    <citation type="submission" date="2021-06" db="EMBL/GenBank/DDBJ databases">
        <title>Caerostris darwini draft genome.</title>
        <authorList>
            <person name="Kono N."/>
            <person name="Arakawa K."/>
        </authorList>
    </citation>
    <scope>NUCLEOTIDE SEQUENCE [LARGE SCALE GENOMIC DNA]</scope>
</reference>
<organism evidence="1 2">
    <name type="scientific">Caerostris darwini</name>
    <dbReference type="NCBI Taxonomy" id="1538125"/>
    <lineage>
        <taxon>Eukaryota</taxon>
        <taxon>Metazoa</taxon>
        <taxon>Ecdysozoa</taxon>
        <taxon>Arthropoda</taxon>
        <taxon>Chelicerata</taxon>
        <taxon>Arachnida</taxon>
        <taxon>Araneae</taxon>
        <taxon>Araneomorphae</taxon>
        <taxon>Entelegynae</taxon>
        <taxon>Araneoidea</taxon>
        <taxon>Araneidae</taxon>
        <taxon>Caerostris</taxon>
    </lineage>
</organism>
<evidence type="ECO:0000313" key="1">
    <source>
        <dbReference type="EMBL" id="GIX85112.1"/>
    </source>
</evidence>
<keyword evidence="2" id="KW-1185">Reference proteome</keyword>